<evidence type="ECO:0000313" key="2">
    <source>
        <dbReference type="EMBL" id="WED44043.1"/>
    </source>
</evidence>
<feature type="domain" description="Swiss Army Knife 2H phosphoesterase" evidence="1">
    <location>
        <begin position="38"/>
        <end position="150"/>
    </location>
</feature>
<proteinExistence type="predicted"/>
<keyword evidence="3" id="KW-1185">Reference proteome</keyword>
<dbReference type="EMBL" id="CP119078">
    <property type="protein sequence ID" value="WED44043.1"/>
    <property type="molecule type" value="Genomic_DNA"/>
</dbReference>
<protein>
    <recommendedName>
        <fullName evidence="1">Swiss Army Knife 2H phosphoesterase domain-containing protein</fullName>
    </recommendedName>
</protein>
<dbReference type="RefSeq" id="WP_275089859.1">
    <property type="nucleotide sequence ID" value="NZ_CP119078.1"/>
</dbReference>
<dbReference type="InterPro" id="IPR054498">
    <property type="entry name" value="2H-SAK"/>
</dbReference>
<dbReference type="Pfam" id="PF22547">
    <property type="entry name" value="2H-SAK"/>
    <property type="match status" value="1"/>
</dbReference>
<reference evidence="2 3" key="1">
    <citation type="submission" date="2023-02" db="EMBL/GenBank/DDBJ databases">
        <title>Genome Sequence of L. cardiaca H63T.</title>
        <authorList>
            <person name="Lopez A.E."/>
            <person name="Cianciotto N.P."/>
        </authorList>
    </citation>
    <scope>NUCLEOTIDE SEQUENCE [LARGE SCALE GENOMIC DNA]</scope>
    <source>
        <strain evidence="2 3">H63</strain>
    </source>
</reference>
<dbReference type="Proteomes" id="UP001222087">
    <property type="component" value="Chromosome"/>
</dbReference>
<name>A0ABY8ATP9_9GAMM</name>
<gene>
    <name evidence="2" type="ORF">PXX05_04450</name>
</gene>
<sequence length="153" mass="17123">MIKNYLKLTPLDIPNLIGNAMNLPSTGRLSVSDDGLVYLDLPDSYIHELYPLLASYSDTIIKPEYFGQKSAGAHISVIYPEENTPVDPQELGKLHQFEILQAVAADLGAKRYYVLTVNAPTLMALRNKHHLGSLLNFKNYWINLHITIGIAFL</sequence>
<accession>A0ABY8ATP9</accession>
<evidence type="ECO:0000259" key="1">
    <source>
        <dbReference type="Pfam" id="PF22547"/>
    </source>
</evidence>
<evidence type="ECO:0000313" key="3">
    <source>
        <dbReference type="Proteomes" id="UP001222087"/>
    </source>
</evidence>
<organism evidence="2 3">
    <name type="scientific">Legionella cardiaca</name>
    <dbReference type="NCBI Taxonomy" id="1071983"/>
    <lineage>
        <taxon>Bacteria</taxon>
        <taxon>Pseudomonadati</taxon>
        <taxon>Pseudomonadota</taxon>
        <taxon>Gammaproteobacteria</taxon>
        <taxon>Legionellales</taxon>
        <taxon>Legionellaceae</taxon>
        <taxon>Legionella</taxon>
    </lineage>
</organism>